<accession>D4YU88</accession>
<gene>
    <name evidence="10" type="ORF">HMPREF0493_1099</name>
</gene>
<feature type="domain" description="ABC transmembrane type-1" evidence="9">
    <location>
        <begin position="16"/>
        <end position="291"/>
    </location>
</feature>
<evidence type="ECO:0000256" key="6">
    <source>
        <dbReference type="ARBA" id="ARBA00023136"/>
    </source>
</evidence>
<proteinExistence type="predicted"/>
<feature type="transmembrane region" description="Helical" evidence="7">
    <location>
        <begin position="51"/>
        <end position="75"/>
    </location>
</feature>
<evidence type="ECO:0000256" key="1">
    <source>
        <dbReference type="ARBA" id="ARBA00004651"/>
    </source>
</evidence>
<dbReference type="EMBL" id="ADNY01000042">
    <property type="protein sequence ID" value="EFG55234.1"/>
    <property type="molecule type" value="Genomic_DNA"/>
</dbReference>
<dbReference type="InterPro" id="IPR039421">
    <property type="entry name" value="Type_1_exporter"/>
</dbReference>
<dbReference type="InterPro" id="IPR003593">
    <property type="entry name" value="AAA+_ATPase"/>
</dbReference>
<feature type="domain" description="ABC transporter" evidence="8">
    <location>
        <begin position="319"/>
        <end position="528"/>
    </location>
</feature>
<keyword evidence="5 7" id="KW-1133">Transmembrane helix</keyword>
<evidence type="ECO:0000256" key="3">
    <source>
        <dbReference type="ARBA" id="ARBA00022741"/>
    </source>
</evidence>
<organism evidence="10 11">
    <name type="scientific">Lactobacillus amylolyticus DSM 11664</name>
    <dbReference type="NCBI Taxonomy" id="585524"/>
    <lineage>
        <taxon>Bacteria</taxon>
        <taxon>Bacillati</taxon>
        <taxon>Bacillota</taxon>
        <taxon>Bacilli</taxon>
        <taxon>Lactobacillales</taxon>
        <taxon>Lactobacillaceae</taxon>
        <taxon>Lactobacillus</taxon>
    </lineage>
</organism>
<evidence type="ECO:0000259" key="9">
    <source>
        <dbReference type="PROSITE" id="PS50929"/>
    </source>
</evidence>
<dbReference type="GO" id="GO:0140359">
    <property type="term" value="F:ABC-type transporter activity"/>
    <property type="evidence" value="ECO:0007669"/>
    <property type="project" value="InterPro"/>
</dbReference>
<evidence type="ECO:0000313" key="11">
    <source>
        <dbReference type="Proteomes" id="UP000004069"/>
    </source>
</evidence>
<dbReference type="Gene3D" id="1.20.1560.10">
    <property type="entry name" value="ABC transporter type 1, transmembrane domain"/>
    <property type="match status" value="1"/>
</dbReference>
<dbReference type="Gene3D" id="3.40.50.300">
    <property type="entry name" value="P-loop containing nucleotide triphosphate hydrolases"/>
    <property type="match status" value="1"/>
</dbReference>
<name>D4YU88_9LACO</name>
<keyword evidence="11" id="KW-1185">Reference proteome</keyword>
<evidence type="ECO:0000256" key="7">
    <source>
        <dbReference type="SAM" id="Phobius"/>
    </source>
</evidence>
<dbReference type="InterPro" id="IPR003439">
    <property type="entry name" value="ABC_transporter-like_ATP-bd"/>
</dbReference>
<dbReference type="PANTHER" id="PTHR24221:SF654">
    <property type="entry name" value="ATP-BINDING CASSETTE SUB-FAMILY B MEMBER 6"/>
    <property type="match status" value="1"/>
</dbReference>
<dbReference type="SMART" id="SM00382">
    <property type="entry name" value="AAA"/>
    <property type="match status" value="1"/>
</dbReference>
<dbReference type="Pfam" id="PF00005">
    <property type="entry name" value="ABC_tran"/>
    <property type="match status" value="1"/>
</dbReference>
<dbReference type="PROSITE" id="PS50929">
    <property type="entry name" value="ABC_TM1F"/>
    <property type="match status" value="1"/>
</dbReference>
<evidence type="ECO:0000256" key="4">
    <source>
        <dbReference type="ARBA" id="ARBA00022840"/>
    </source>
</evidence>
<keyword evidence="4 10" id="KW-0067">ATP-binding</keyword>
<comment type="subcellular location">
    <subcellularLocation>
        <location evidence="1">Cell membrane</location>
        <topology evidence="1">Multi-pass membrane protein</topology>
    </subcellularLocation>
</comment>
<keyword evidence="6 7" id="KW-0472">Membrane</keyword>
<dbReference type="AlphaFoldDB" id="D4YU88"/>
<dbReference type="SUPFAM" id="SSF90123">
    <property type="entry name" value="ABC transporter transmembrane region"/>
    <property type="match status" value="1"/>
</dbReference>
<feature type="transmembrane region" description="Helical" evidence="7">
    <location>
        <begin position="12"/>
        <end position="31"/>
    </location>
</feature>
<keyword evidence="2 7" id="KW-0812">Transmembrane</keyword>
<dbReference type="PROSITE" id="PS00675">
    <property type="entry name" value="SIGMA54_INTERACT_1"/>
    <property type="match status" value="1"/>
</dbReference>
<dbReference type="GO" id="GO:0034040">
    <property type="term" value="F:ATPase-coupled lipid transmembrane transporter activity"/>
    <property type="evidence" value="ECO:0007669"/>
    <property type="project" value="TreeGrafter"/>
</dbReference>
<evidence type="ECO:0000256" key="5">
    <source>
        <dbReference type="ARBA" id="ARBA00022989"/>
    </source>
</evidence>
<comment type="caution">
    <text evidence="10">The sequence shown here is derived from an EMBL/GenBank/DDBJ whole genome shotgun (WGS) entry which is preliminary data.</text>
</comment>
<dbReference type="InterPro" id="IPR011527">
    <property type="entry name" value="ABC1_TM_dom"/>
</dbReference>
<sequence length="531" mass="59409">MNLKELLKINIPRSGLIIFLYLIYAIAGSMGEYLFKYALNAITVGHLNTYLFWQIVEAVMEVLAALLLPVATVVFTRQTQNYLHKIRQDIVQHYYVQGDEKVANMQNELTANLKLLTDKYANSWITILSGLFEIIIAIGLLVSMNWLLIVVTAVLAVLTLYLPKLLEKKTSAAMDQVNQKHQKLLAAIEHWLVGLQELRRYSAYGRLSRQLKKASGDYAEAGIKSEGITSWSYLINGVGNTLAQFGLGITGGLLFIFGKISFGDFVVASGFAFTIFSGIWDITDSLTKVKSTKTLRAQTAELRKKLADHAAEKVPVFSLSVKNLKVKYDQGEEIAYPDFEIKKGQKVLLSGDSGTGKSTLFKVLLGELKPETGTITYYDQSGNIIPNEKAKLNFMPQDPIVFPVSIKDNITMFKEELADKLGRITQAVQLQPDLAKMPAGLDTQVDLKTENLSGGQRQKVVLARTEIHEQLFVLMDEVTSAIDQEVTEKIIDNLLQTNQTILMIAHNFTPELKEKLDQEIKLTAKRKENKE</sequence>
<dbReference type="Proteomes" id="UP000004069">
    <property type="component" value="Unassembled WGS sequence"/>
</dbReference>
<dbReference type="GO" id="GO:0005524">
    <property type="term" value="F:ATP binding"/>
    <property type="evidence" value="ECO:0007669"/>
    <property type="project" value="UniProtKB-KW"/>
</dbReference>
<feature type="transmembrane region" description="Helical" evidence="7">
    <location>
        <begin position="233"/>
        <end position="256"/>
    </location>
</feature>
<evidence type="ECO:0000313" key="10">
    <source>
        <dbReference type="EMBL" id="EFG55234.1"/>
    </source>
</evidence>
<dbReference type="PROSITE" id="PS50893">
    <property type="entry name" value="ABC_TRANSPORTER_2"/>
    <property type="match status" value="1"/>
</dbReference>
<dbReference type="GO" id="GO:0016887">
    <property type="term" value="F:ATP hydrolysis activity"/>
    <property type="evidence" value="ECO:0007669"/>
    <property type="project" value="InterPro"/>
</dbReference>
<dbReference type="InterPro" id="IPR027417">
    <property type="entry name" value="P-loop_NTPase"/>
</dbReference>
<dbReference type="eggNOG" id="COG1132">
    <property type="taxonomic scope" value="Bacteria"/>
</dbReference>
<evidence type="ECO:0000259" key="8">
    <source>
        <dbReference type="PROSITE" id="PS50893"/>
    </source>
</evidence>
<feature type="transmembrane region" description="Helical" evidence="7">
    <location>
        <begin position="121"/>
        <end position="140"/>
    </location>
</feature>
<dbReference type="GO" id="GO:0005886">
    <property type="term" value="C:plasma membrane"/>
    <property type="evidence" value="ECO:0007669"/>
    <property type="project" value="UniProtKB-SubCell"/>
</dbReference>
<dbReference type="Pfam" id="PF00664">
    <property type="entry name" value="ABC_membrane"/>
    <property type="match status" value="1"/>
</dbReference>
<protein>
    <submittedName>
        <fullName evidence="10">ABC transporter, ATP-binding protein</fullName>
    </submittedName>
</protein>
<dbReference type="InterPro" id="IPR025662">
    <property type="entry name" value="Sigma_54_int_dom_ATP-bd_1"/>
</dbReference>
<dbReference type="PATRIC" id="fig|585524.9.peg.261"/>
<dbReference type="InterPro" id="IPR036640">
    <property type="entry name" value="ABC1_TM_sf"/>
</dbReference>
<dbReference type="OrthoDB" id="2326711at2"/>
<dbReference type="RefSeq" id="WP_006352250.1">
    <property type="nucleotide sequence ID" value="NZ_ADNY01000042.1"/>
</dbReference>
<dbReference type="PANTHER" id="PTHR24221">
    <property type="entry name" value="ATP-BINDING CASSETTE SUB-FAMILY B"/>
    <property type="match status" value="1"/>
</dbReference>
<dbReference type="SUPFAM" id="SSF52540">
    <property type="entry name" value="P-loop containing nucleoside triphosphate hydrolases"/>
    <property type="match status" value="1"/>
</dbReference>
<feature type="transmembrane region" description="Helical" evidence="7">
    <location>
        <begin position="146"/>
        <end position="166"/>
    </location>
</feature>
<keyword evidence="3" id="KW-0547">Nucleotide-binding</keyword>
<evidence type="ECO:0000256" key="2">
    <source>
        <dbReference type="ARBA" id="ARBA00022692"/>
    </source>
</evidence>
<reference evidence="10 11" key="1">
    <citation type="submission" date="2010-04" db="EMBL/GenBank/DDBJ databases">
        <authorList>
            <person name="Muzny D."/>
            <person name="Qin X."/>
            <person name="Deng J."/>
            <person name="Jiang H."/>
            <person name="Liu Y."/>
            <person name="Qu J."/>
            <person name="Song X.-Z."/>
            <person name="Zhang L."/>
            <person name="Thornton R."/>
            <person name="Coyle M."/>
            <person name="Francisco L."/>
            <person name="Jackson L."/>
            <person name="Javaid M."/>
            <person name="Korchina V."/>
            <person name="Kovar C."/>
            <person name="Mata R."/>
            <person name="Mathew T."/>
            <person name="Ngo R."/>
            <person name="Nguyen L."/>
            <person name="Nguyen N."/>
            <person name="Okwuonu G."/>
            <person name="Ongeri F."/>
            <person name="Pham C."/>
            <person name="Simmons D."/>
            <person name="Wilczek-Boney K."/>
            <person name="Hale W."/>
            <person name="Jakkamsetti A."/>
            <person name="Pham P."/>
            <person name="Ruth R."/>
            <person name="San Lucas F."/>
            <person name="Warren J."/>
            <person name="Zhang J."/>
            <person name="Zhao Z."/>
            <person name="Zhou C."/>
            <person name="Zhu D."/>
            <person name="Lee S."/>
            <person name="Bess C."/>
            <person name="Blankenburg K."/>
            <person name="Forbes L."/>
            <person name="Fu Q."/>
            <person name="Gubbala S."/>
            <person name="Hirani K."/>
            <person name="Jayaseelan J.C."/>
            <person name="Lara F."/>
            <person name="Munidasa M."/>
            <person name="Palculict T."/>
            <person name="Patil S."/>
            <person name="Pu L.-L."/>
            <person name="Saada N."/>
            <person name="Tang L."/>
            <person name="Weissenberger G."/>
            <person name="Zhu Y."/>
            <person name="Hemphill L."/>
            <person name="Shang Y."/>
            <person name="Youmans B."/>
            <person name="Ayvaz T."/>
            <person name="Ross M."/>
            <person name="Santibanez J."/>
            <person name="Aqrawi P."/>
            <person name="Gross S."/>
            <person name="Joshi V."/>
            <person name="Fowler G."/>
            <person name="Nazareth L."/>
            <person name="Reid J."/>
            <person name="Worley K."/>
            <person name="Petrosino J."/>
            <person name="Highlander S."/>
            <person name="Gibbs R."/>
        </authorList>
    </citation>
    <scope>NUCLEOTIDE SEQUENCE [LARGE SCALE GENOMIC DNA]</scope>
    <source>
        <strain evidence="10 11">DSM 11664</strain>
    </source>
</reference>